<reference evidence="2" key="1">
    <citation type="journal article" date="2020" name="Stud. Mycol.">
        <title>101 Dothideomycetes genomes: a test case for predicting lifestyles and emergence of pathogens.</title>
        <authorList>
            <person name="Haridas S."/>
            <person name="Albert R."/>
            <person name="Binder M."/>
            <person name="Bloem J."/>
            <person name="Labutti K."/>
            <person name="Salamov A."/>
            <person name="Andreopoulos B."/>
            <person name="Baker S."/>
            <person name="Barry K."/>
            <person name="Bills G."/>
            <person name="Bluhm B."/>
            <person name="Cannon C."/>
            <person name="Castanera R."/>
            <person name="Culley D."/>
            <person name="Daum C."/>
            <person name="Ezra D."/>
            <person name="Gonzalez J."/>
            <person name="Henrissat B."/>
            <person name="Kuo A."/>
            <person name="Liang C."/>
            <person name="Lipzen A."/>
            <person name="Lutzoni F."/>
            <person name="Magnuson J."/>
            <person name="Mondo S."/>
            <person name="Nolan M."/>
            <person name="Ohm R."/>
            <person name="Pangilinan J."/>
            <person name="Park H.-J."/>
            <person name="Ramirez L."/>
            <person name="Alfaro M."/>
            <person name="Sun H."/>
            <person name="Tritt A."/>
            <person name="Yoshinaga Y."/>
            <person name="Zwiers L.-H."/>
            <person name="Turgeon B."/>
            <person name="Goodwin S."/>
            <person name="Spatafora J."/>
            <person name="Crous P."/>
            <person name="Grigoriev I."/>
        </authorList>
    </citation>
    <scope>NUCLEOTIDE SEQUENCE</scope>
    <source>
        <strain evidence="2">CBS 109.77</strain>
    </source>
</reference>
<feature type="compositionally biased region" description="Polar residues" evidence="1">
    <location>
        <begin position="73"/>
        <end position="84"/>
    </location>
</feature>
<proteinExistence type="predicted"/>
<accession>A0A6A6XCJ0</accession>
<evidence type="ECO:0000256" key="1">
    <source>
        <dbReference type="SAM" id="MobiDB-lite"/>
    </source>
</evidence>
<dbReference type="Proteomes" id="UP000799757">
    <property type="component" value="Unassembled WGS sequence"/>
</dbReference>
<sequence length="183" mass="20510">MKFFDSDPYSLHARGQPSPCQTATALQQSAILHYYCPEPAYRRVYPILSLLSIPSIPPISHPVSPALHIHPSIPTTSENKSPKSSLDVRPPSPGPSRNASLKKKKTESSVPKRERKKKKKFVIVKLNKAVAATRGASDPNKEHGTSLMMTRESKQARKHERGYMEPASRARKRHSKAKQKQQK</sequence>
<keyword evidence="3" id="KW-1185">Reference proteome</keyword>
<dbReference type="AlphaFoldDB" id="A0A6A6XCJ0"/>
<evidence type="ECO:0000313" key="3">
    <source>
        <dbReference type="Proteomes" id="UP000799757"/>
    </source>
</evidence>
<name>A0A6A6XCJ0_9PLEO</name>
<protein>
    <submittedName>
        <fullName evidence="2">Uncharacterized protein</fullName>
    </submittedName>
</protein>
<organism evidence="2 3">
    <name type="scientific">Melanomma pulvis-pyrius CBS 109.77</name>
    <dbReference type="NCBI Taxonomy" id="1314802"/>
    <lineage>
        <taxon>Eukaryota</taxon>
        <taxon>Fungi</taxon>
        <taxon>Dikarya</taxon>
        <taxon>Ascomycota</taxon>
        <taxon>Pezizomycotina</taxon>
        <taxon>Dothideomycetes</taxon>
        <taxon>Pleosporomycetidae</taxon>
        <taxon>Pleosporales</taxon>
        <taxon>Melanommataceae</taxon>
        <taxon>Melanomma</taxon>
    </lineage>
</organism>
<feature type="compositionally biased region" description="Basic residues" evidence="1">
    <location>
        <begin position="169"/>
        <end position="183"/>
    </location>
</feature>
<evidence type="ECO:0000313" key="2">
    <source>
        <dbReference type="EMBL" id="KAF2793733.1"/>
    </source>
</evidence>
<feature type="compositionally biased region" description="Basic residues" evidence="1">
    <location>
        <begin position="113"/>
        <end position="122"/>
    </location>
</feature>
<dbReference type="EMBL" id="MU001916">
    <property type="protein sequence ID" value="KAF2793733.1"/>
    <property type="molecule type" value="Genomic_DNA"/>
</dbReference>
<feature type="region of interest" description="Disordered" evidence="1">
    <location>
        <begin position="67"/>
        <end position="183"/>
    </location>
</feature>
<gene>
    <name evidence="2" type="ORF">K505DRAFT_36155</name>
</gene>